<proteinExistence type="predicted"/>
<accession>D8K8S1</accession>
<dbReference type="KEGG" id="nwa:Nwat_0157"/>
<dbReference type="AlphaFoldDB" id="D8K8S1"/>
<gene>
    <name evidence="1" type="ordered locus">Nwat_0157</name>
</gene>
<dbReference type="EMBL" id="CP002086">
    <property type="protein sequence ID" value="ADJ27131.1"/>
    <property type="molecule type" value="Genomic_DNA"/>
</dbReference>
<name>D8K8S1_NITWC</name>
<organism evidence="1 2">
    <name type="scientific">Nitrosococcus watsoni (strain C-113)</name>
    <dbReference type="NCBI Taxonomy" id="105559"/>
    <lineage>
        <taxon>Bacteria</taxon>
        <taxon>Pseudomonadati</taxon>
        <taxon>Pseudomonadota</taxon>
        <taxon>Gammaproteobacteria</taxon>
        <taxon>Chromatiales</taxon>
        <taxon>Chromatiaceae</taxon>
        <taxon>Nitrosococcus</taxon>
    </lineage>
</organism>
<evidence type="ECO:0000313" key="2">
    <source>
        <dbReference type="Proteomes" id="UP000000393"/>
    </source>
</evidence>
<keyword evidence="2" id="KW-1185">Reference proteome</keyword>
<dbReference type="Proteomes" id="UP000000393">
    <property type="component" value="Chromosome"/>
</dbReference>
<protein>
    <submittedName>
        <fullName evidence="1">Uncharacterized protein</fullName>
    </submittedName>
</protein>
<sequence>MSPWSEIRILPEPLRGKPPAYPTLLGIVQVSSLDETISIPALVGPRTGFIEHPWGSAIKFWIGSEILSVWSAAALACGLVRFLPKFFN</sequence>
<evidence type="ECO:0000313" key="1">
    <source>
        <dbReference type="EMBL" id="ADJ27131.1"/>
    </source>
</evidence>
<dbReference type="STRING" id="105559.Nwat_0157"/>
<dbReference type="HOGENOM" id="CLU_2465910_0_0_6"/>
<reference evidence="1 2" key="1">
    <citation type="submission" date="2010-06" db="EMBL/GenBank/DDBJ databases">
        <title>Complete sequence of chromosome of Nitrosococcus watsoni C-113.</title>
        <authorList>
            <consortium name="US DOE Joint Genome Institute"/>
            <person name="Lucas S."/>
            <person name="Copeland A."/>
            <person name="Lapidus A."/>
            <person name="Cheng J.-F."/>
            <person name="Bruce D."/>
            <person name="Goodwin L."/>
            <person name="Pitluck S."/>
            <person name="Malfatti S.A."/>
            <person name="Chain P.S.G."/>
            <person name="Land M."/>
            <person name="Hauser L."/>
            <person name="Kyrpides N."/>
            <person name="Ivanova N."/>
            <person name="Cambell M.A."/>
            <person name="Heidelberg J.F."/>
            <person name="Klotz M.G."/>
            <person name="Woyke T."/>
        </authorList>
    </citation>
    <scope>NUCLEOTIDE SEQUENCE [LARGE SCALE GENOMIC DNA]</scope>
    <source>
        <strain evidence="1 2">C-113</strain>
    </source>
</reference>